<dbReference type="Gramene" id="QL08p033793:mrna">
    <property type="protein sequence ID" value="QL08p033793:mrna"/>
    <property type="gene ID" value="QL08p033793"/>
</dbReference>
<reference evidence="1" key="2">
    <citation type="submission" date="2021-01" db="UniProtKB">
        <authorList>
            <consortium name="EnsemblPlants"/>
        </authorList>
    </citation>
    <scope>IDENTIFICATION</scope>
</reference>
<evidence type="ECO:0000313" key="2">
    <source>
        <dbReference type="Proteomes" id="UP000594261"/>
    </source>
</evidence>
<dbReference type="Proteomes" id="UP000594261">
    <property type="component" value="Chromosome 8"/>
</dbReference>
<evidence type="ECO:0000313" key="1">
    <source>
        <dbReference type="EnsemblPlants" id="QL08p033793:mrna"/>
    </source>
</evidence>
<reference evidence="1 2" key="1">
    <citation type="journal article" date="2016" name="G3 (Bethesda)">
        <title>First Draft Assembly and Annotation of the Genome of a California Endemic Oak Quercus lobata Nee (Fagaceae).</title>
        <authorList>
            <person name="Sork V.L."/>
            <person name="Fitz-Gibbon S.T."/>
            <person name="Puiu D."/>
            <person name="Crepeau M."/>
            <person name="Gugger P.F."/>
            <person name="Sherman R."/>
            <person name="Stevens K."/>
            <person name="Langley C.H."/>
            <person name="Pellegrini M."/>
            <person name="Salzberg S.L."/>
        </authorList>
    </citation>
    <scope>NUCLEOTIDE SEQUENCE [LARGE SCALE GENOMIC DNA]</scope>
    <source>
        <strain evidence="1 2">cv. SW786</strain>
    </source>
</reference>
<dbReference type="EnsemblPlants" id="QL08p033793:mrna">
    <property type="protein sequence ID" value="QL08p033793:mrna"/>
    <property type="gene ID" value="QL08p033793"/>
</dbReference>
<organism evidence="1 2">
    <name type="scientific">Quercus lobata</name>
    <name type="common">Valley oak</name>
    <dbReference type="NCBI Taxonomy" id="97700"/>
    <lineage>
        <taxon>Eukaryota</taxon>
        <taxon>Viridiplantae</taxon>
        <taxon>Streptophyta</taxon>
        <taxon>Embryophyta</taxon>
        <taxon>Tracheophyta</taxon>
        <taxon>Spermatophyta</taxon>
        <taxon>Magnoliopsida</taxon>
        <taxon>eudicotyledons</taxon>
        <taxon>Gunneridae</taxon>
        <taxon>Pentapetalae</taxon>
        <taxon>rosids</taxon>
        <taxon>fabids</taxon>
        <taxon>Fagales</taxon>
        <taxon>Fagaceae</taxon>
        <taxon>Quercus</taxon>
    </lineage>
</organism>
<name>A0A7N2MAV1_QUELO</name>
<proteinExistence type="predicted"/>
<accession>A0A7N2MAV1</accession>
<sequence length="572" mass="65528">MPDFWYVRRRNFHHQHCLPCSRQISAGAPQLPAPCTFFVDGVSLRSVPSEELTEGKELKSFLRGRIALRRVDSLGAADIRADLRIPAIWELTQWRVESFPQMNPNSTFESEDHARPWFCPEFMRFVFRVWFPHRLESVDHARPWFCPKLLILISCTWFPHRLESVDHARPWFCPKLLILISCTWFPHRLESVDHARPLVLSKTFDIDLLLESVDHARPWFCPKLLIFISCTWFPHRLESVDHARPWFCPKLLILISCLFRGPSKGLGSVQTFDIDLLLTGFPIVLSRDHADLVRPKFEICFFVLATSEFADLLALLGLAHESFLGCHDMSTITNAIAFHEDLVSFLVNGFKCISTSSSFLVSFAANLDRKLPFSKVKFLKVVVARSNTWNLITIIGILVPAQGILGDLITCVVCVVAAIYNFSKIVKLLMAQRRRGRRGGIRGNQMDVGEGVEANLPVGRNVGQNQNIEKGDEIDELRRQVASLMEVVQHMQPSHKAIDESDDSPSHFKNSLGVPLEGRPFVERNEPRLDYNFKVEILEFQGSPKPEDFVDWLNTVERMFDCYEVMDEKKVS</sequence>
<dbReference type="AlphaFoldDB" id="A0A7N2MAV1"/>
<protein>
    <submittedName>
        <fullName evidence="1">Uncharacterized protein</fullName>
    </submittedName>
</protein>
<dbReference type="InParanoid" id="A0A7N2MAV1"/>
<dbReference type="EMBL" id="LRBV02000008">
    <property type="status" value="NOT_ANNOTATED_CDS"/>
    <property type="molecule type" value="Genomic_DNA"/>
</dbReference>
<keyword evidence="2" id="KW-1185">Reference proteome</keyword>